<dbReference type="EMBL" id="BAABAF010000005">
    <property type="protein sequence ID" value="GAA3763585.1"/>
    <property type="molecule type" value="Genomic_DNA"/>
</dbReference>
<reference evidence="3" key="1">
    <citation type="journal article" date="2019" name="Int. J. Syst. Evol. Microbiol.">
        <title>The Global Catalogue of Microorganisms (GCM) 10K type strain sequencing project: providing services to taxonomists for standard genome sequencing and annotation.</title>
        <authorList>
            <consortium name="The Broad Institute Genomics Platform"/>
            <consortium name="The Broad Institute Genome Sequencing Center for Infectious Disease"/>
            <person name="Wu L."/>
            <person name="Ma J."/>
        </authorList>
    </citation>
    <scope>NUCLEOTIDE SEQUENCE [LARGE SCALE GENOMIC DNA]</scope>
    <source>
        <strain evidence="3">JCM 16950</strain>
    </source>
</reference>
<proteinExistence type="predicted"/>
<evidence type="ECO:0000256" key="1">
    <source>
        <dbReference type="ARBA" id="ARBA00022679"/>
    </source>
</evidence>
<accession>A0ABP7GGZ4</accession>
<protein>
    <recommendedName>
        <fullName evidence="4">Glycosyltransferase</fullName>
    </recommendedName>
</protein>
<dbReference type="Pfam" id="PF13692">
    <property type="entry name" value="Glyco_trans_1_4"/>
    <property type="match status" value="1"/>
</dbReference>
<keyword evidence="1" id="KW-0808">Transferase</keyword>
<comment type="caution">
    <text evidence="2">The sequence shown here is derived from an EMBL/GenBank/DDBJ whole genome shotgun (WGS) entry which is preliminary data.</text>
</comment>
<dbReference type="Proteomes" id="UP001500540">
    <property type="component" value="Unassembled WGS sequence"/>
</dbReference>
<organism evidence="2 3">
    <name type="scientific">Microbacterium kribbense</name>
    <dbReference type="NCBI Taxonomy" id="433645"/>
    <lineage>
        <taxon>Bacteria</taxon>
        <taxon>Bacillati</taxon>
        <taxon>Actinomycetota</taxon>
        <taxon>Actinomycetes</taxon>
        <taxon>Micrococcales</taxon>
        <taxon>Microbacteriaceae</taxon>
        <taxon>Microbacterium</taxon>
    </lineage>
</organism>
<evidence type="ECO:0000313" key="3">
    <source>
        <dbReference type="Proteomes" id="UP001500540"/>
    </source>
</evidence>
<name>A0ABP7GGZ4_9MICO</name>
<dbReference type="PANTHER" id="PTHR46401:SF2">
    <property type="entry name" value="GLYCOSYLTRANSFERASE WBBK-RELATED"/>
    <property type="match status" value="1"/>
</dbReference>
<dbReference type="SUPFAM" id="SSF53756">
    <property type="entry name" value="UDP-Glycosyltransferase/glycogen phosphorylase"/>
    <property type="match status" value="1"/>
</dbReference>
<sequence>MHDLIEPYPDVSRDMFDNPELEVFEADSFVLMPLAYAHDEPIRELLSASSALHTVPIVMTGRAPSRVVKQASANVHFPGYVSDSDFRRLLSRAAVVVAPTLNEDTMQRAGYEALCAGKALVTTETRVLVDYFGDAALIAKPDAKSLARSISRAMDTWADLARRMTALRAEKIREQSTAIRALELWIATEADGAKSSESGPLVADGRGGGAR</sequence>
<dbReference type="PANTHER" id="PTHR46401">
    <property type="entry name" value="GLYCOSYLTRANSFERASE WBBK-RELATED"/>
    <property type="match status" value="1"/>
</dbReference>
<keyword evidence="3" id="KW-1185">Reference proteome</keyword>
<dbReference type="Gene3D" id="3.40.50.2000">
    <property type="entry name" value="Glycogen Phosphorylase B"/>
    <property type="match status" value="1"/>
</dbReference>
<evidence type="ECO:0000313" key="2">
    <source>
        <dbReference type="EMBL" id="GAA3763585.1"/>
    </source>
</evidence>
<evidence type="ECO:0008006" key="4">
    <source>
        <dbReference type="Google" id="ProtNLM"/>
    </source>
</evidence>
<dbReference type="RefSeq" id="WP_344782149.1">
    <property type="nucleotide sequence ID" value="NZ_BAABAF010000005.1"/>
</dbReference>
<gene>
    <name evidence="2" type="ORF">GCM10022240_14920</name>
</gene>